<gene>
    <name evidence="8" type="ORF">HERILL_LOCUS11935</name>
</gene>
<keyword evidence="6" id="KW-0326">Glycosidase</keyword>
<dbReference type="OrthoDB" id="1740265at2759"/>
<evidence type="ECO:0000256" key="1">
    <source>
        <dbReference type="ARBA" id="ARBA00001657"/>
    </source>
</evidence>
<protein>
    <recommendedName>
        <fullName evidence="3">alpha-glucosidase</fullName>
        <ecNumber evidence="3">3.2.1.20</ecNumber>
    </recommendedName>
</protein>
<dbReference type="FunFam" id="3.90.400.10:FF:000001">
    <property type="entry name" value="Maltase A3, isoform A"/>
    <property type="match status" value="1"/>
</dbReference>
<dbReference type="GO" id="GO:0004558">
    <property type="term" value="F:alpha-1,4-glucosidase activity"/>
    <property type="evidence" value="ECO:0007669"/>
    <property type="project" value="UniProtKB-EC"/>
</dbReference>
<evidence type="ECO:0000256" key="3">
    <source>
        <dbReference type="ARBA" id="ARBA00012741"/>
    </source>
</evidence>
<dbReference type="CDD" id="cd11328">
    <property type="entry name" value="AmyAc_maltase"/>
    <property type="match status" value="1"/>
</dbReference>
<dbReference type="AlphaFoldDB" id="A0A7R8UYA7"/>
<sequence>MNRKRLKSLFLSLATAKQWWENGNFYQIYPRSYKDSNGDGVGDLNGITQKLQYIKDLGIDGAWISPIFKSPMVDFGYDTADYYQIHYEYGTMEDMENLLKKAKEIGLKIILDFVPNHTSDQHEWFKKSVLKEGDYTDFYVWHDGIKKDDNSQPDPPNNWVSVFRYPAWKWNEQRKQYYLHQFAAQQPDLNYRNPKVVEAMKNVLRFWLSKGVSGFRVDAVPFMFEVAPFSNGSYPDEPVNPDCPDKDDYCHTFHIYTNDQPETYDMIYQWRQILDEFRTENGGDDRVMLTEAYTNLTNIIKFYGNETRNGSHVPFNFDLLTETITDQTAANFHTHIHKFLDLVPKHQYANWVLGNHDNNRVASRYGKNRADLLNILLQTLPGIAVTYNGEEIAMTDVFIPWNETVDPQACNTNPDVFQSFSRDPARTPFQWDASTNAGFSTARKTWLPVSADYKTNNVLMQQHAPISHLHIFKKLLKLRDEPSFDQGTFESQLVNSDVIVYKRELTGSDIYVVVLNFGTTSHQIDLKSIYSGIGSKLEVITTSLQSGYKDGDLIQGTNVTAYPEVGTVFVSIK</sequence>
<keyword evidence="9" id="KW-1185">Reference proteome</keyword>
<comment type="similarity">
    <text evidence="2">Belongs to the glycosyl hydrolase 13 family.</text>
</comment>
<accession>A0A7R8UYA7</accession>
<name>A0A7R8UYA7_HERIL</name>
<dbReference type="FunCoup" id="A0A7R8UYA7">
    <property type="interactions" value="44"/>
</dbReference>
<comment type="catalytic activity">
    <reaction evidence="1">
        <text>Hydrolysis of terminal, non-reducing (1-&gt;4)-linked alpha-D-glucose residues with release of alpha-D-glucose.</text>
        <dbReference type="EC" id="3.2.1.20"/>
    </reaction>
</comment>
<dbReference type="PANTHER" id="PTHR10357:SF233">
    <property type="entry name" value="MALTASE A1"/>
    <property type="match status" value="1"/>
</dbReference>
<dbReference type="Gene3D" id="3.90.400.10">
    <property type="entry name" value="Oligo-1,6-glucosidase, Domain 2"/>
    <property type="match status" value="1"/>
</dbReference>
<keyword evidence="6" id="KW-0378">Hydrolase</keyword>
<evidence type="ECO:0000313" key="9">
    <source>
        <dbReference type="Proteomes" id="UP000594454"/>
    </source>
</evidence>
<evidence type="ECO:0000259" key="7">
    <source>
        <dbReference type="SMART" id="SM00642"/>
    </source>
</evidence>
<feature type="domain" description="Glycosyl hydrolase family 13 catalytic" evidence="7">
    <location>
        <begin position="27"/>
        <end position="426"/>
    </location>
</feature>
<organism evidence="8 9">
    <name type="scientific">Hermetia illucens</name>
    <name type="common">Black soldier fly</name>
    <dbReference type="NCBI Taxonomy" id="343691"/>
    <lineage>
        <taxon>Eukaryota</taxon>
        <taxon>Metazoa</taxon>
        <taxon>Ecdysozoa</taxon>
        <taxon>Arthropoda</taxon>
        <taxon>Hexapoda</taxon>
        <taxon>Insecta</taxon>
        <taxon>Pterygota</taxon>
        <taxon>Neoptera</taxon>
        <taxon>Endopterygota</taxon>
        <taxon>Diptera</taxon>
        <taxon>Brachycera</taxon>
        <taxon>Stratiomyomorpha</taxon>
        <taxon>Stratiomyidae</taxon>
        <taxon>Hermetiinae</taxon>
        <taxon>Hermetia</taxon>
    </lineage>
</organism>
<reference evidence="8 9" key="1">
    <citation type="submission" date="2020-11" db="EMBL/GenBank/DDBJ databases">
        <authorList>
            <person name="Wallbank WR R."/>
            <person name="Pardo Diaz C."/>
            <person name="Kozak K."/>
            <person name="Martin S."/>
            <person name="Jiggins C."/>
            <person name="Moest M."/>
            <person name="Warren A I."/>
            <person name="Generalovic N T."/>
            <person name="Byers J.R.P. K."/>
            <person name="Montejo-Kovacevich G."/>
            <person name="Yen C E."/>
        </authorList>
    </citation>
    <scope>NUCLEOTIDE SEQUENCE [LARGE SCALE GENOMIC DNA]</scope>
</reference>
<evidence type="ECO:0000256" key="5">
    <source>
        <dbReference type="ARBA" id="ARBA00023180"/>
    </source>
</evidence>
<keyword evidence="5" id="KW-0325">Glycoprotein</keyword>
<dbReference type="EC" id="3.2.1.20" evidence="3"/>
<dbReference type="PANTHER" id="PTHR10357">
    <property type="entry name" value="ALPHA-AMYLASE FAMILY MEMBER"/>
    <property type="match status" value="1"/>
</dbReference>
<dbReference type="Pfam" id="PF00128">
    <property type="entry name" value="Alpha-amylase"/>
    <property type="match status" value="1"/>
</dbReference>
<evidence type="ECO:0000256" key="4">
    <source>
        <dbReference type="ARBA" id="ARBA00022729"/>
    </source>
</evidence>
<dbReference type="InParanoid" id="A0A7R8UYA7"/>
<dbReference type="EMBL" id="LR899012">
    <property type="protein sequence ID" value="CAD7089380.1"/>
    <property type="molecule type" value="Genomic_DNA"/>
</dbReference>
<evidence type="ECO:0000313" key="8">
    <source>
        <dbReference type="EMBL" id="CAD7089380.1"/>
    </source>
</evidence>
<dbReference type="InterPro" id="IPR045857">
    <property type="entry name" value="O16G_dom_2"/>
</dbReference>
<proteinExistence type="inferred from homology"/>
<keyword evidence="4" id="KW-0732">Signal</keyword>
<dbReference type="SUPFAM" id="SSF51445">
    <property type="entry name" value="(Trans)glycosidases"/>
    <property type="match status" value="1"/>
</dbReference>
<dbReference type="Gene3D" id="3.20.20.80">
    <property type="entry name" value="Glycosidases"/>
    <property type="match status" value="1"/>
</dbReference>
<dbReference type="InterPro" id="IPR006047">
    <property type="entry name" value="GH13_cat_dom"/>
</dbReference>
<dbReference type="GO" id="GO:0005975">
    <property type="term" value="P:carbohydrate metabolic process"/>
    <property type="evidence" value="ECO:0007669"/>
    <property type="project" value="InterPro"/>
</dbReference>
<dbReference type="Proteomes" id="UP000594454">
    <property type="component" value="Chromosome 4"/>
</dbReference>
<dbReference type="InterPro" id="IPR017853">
    <property type="entry name" value="GH"/>
</dbReference>
<evidence type="ECO:0000256" key="2">
    <source>
        <dbReference type="ARBA" id="ARBA00008061"/>
    </source>
</evidence>
<dbReference type="SMART" id="SM00642">
    <property type="entry name" value="Aamy"/>
    <property type="match status" value="1"/>
</dbReference>
<evidence type="ECO:0000256" key="6">
    <source>
        <dbReference type="ARBA" id="ARBA00023295"/>
    </source>
</evidence>